<evidence type="ECO:0008006" key="3">
    <source>
        <dbReference type="Google" id="ProtNLM"/>
    </source>
</evidence>
<organism evidence="1 2">
    <name type="scientific">Candidatus Vogelbacteria bacterium CG22_combo_CG10-13_8_21_14_all_37_9</name>
    <dbReference type="NCBI Taxonomy" id="1975046"/>
    <lineage>
        <taxon>Bacteria</taxon>
        <taxon>Candidatus Vogeliibacteriota</taxon>
    </lineage>
</organism>
<proteinExistence type="predicted"/>
<dbReference type="Proteomes" id="UP000229334">
    <property type="component" value="Unassembled WGS sequence"/>
</dbReference>
<reference evidence="1 2" key="1">
    <citation type="submission" date="2017-09" db="EMBL/GenBank/DDBJ databases">
        <title>Depth-based differentiation of microbial function through sediment-hosted aquifers and enrichment of novel symbionts in the deep terrestrial subsurface.</title>
        <authorList>
            <person name="Probst A.J."/>
            <person name="Ladd B."/>
            <person name="Jarett J.K."/>
            <person name="Geller-Mcgrath D.E."/>
            <person name="Sieber C.M."/>
            <person name="Emerson J.B."/>
            <person name="Anantharaman K."/>
            <person name="Thomas B.C."/>
            <person name="Malmstrom R."/>
            <person name="Stieglmeier M."/>
            <person name="Klingl A."/>
            <person name="Woyke T."/>
            <person name="Ryan C.M."/>
            <person name="Banfield J.F."/>
        </authorList>
    </citation>
    <scope>NUCLEOTIDE SEQUENCE [LARGE SCALE GENOMIC DNA]</scope>
    <source>
        <strain evidence="1">CG22_combo_CG10-13_8_21_14_all_37_9</strain>
    </source>
</reference>
<accession>A0A2H0BM05</accession>
<evidence type="ECO:0000313" key="2">
    <source>
        <dbReference type="Proteomes" id="UP000229334"/>
    </source>
</evidence>
<sequence>MFYLIHGTNFDKSQAKYHSLIDSLLLRHPEGSVFLWDNENFSEANLAELLVSQGLFYQKYLIGLNQLLSHKNSSPIILGKLSELAESPNVFIFLEAELDPQILKKIAGQAEKILCFDQKPVPLKATFNRYTLSDALISRNKQKLWLAFWQAKLSGVEDFDIFWLLWSQLKLLLLAKTTTVKAPKNIRPYLFSKAKRGSENYTEEELKILAGRFLRHYHQYYFGSEAFDFHLERILLEI</sequence>
<dbReference type="EMBL" id="PCSX01000035">
    <property type="protein sequence ID" value="PIP58050.1"/>
    <property type="molecule type" value="Genomic_DNA"/>
</dbReference>
<name>A0A2H0BM05_9BACT</name>
<comment type="caution">
    <text evidence="1">The sequence shown here is derived from an EMBL/GenBank/DDBJ whole genome shotgun (WGS) entry which is preliminary data.</text>
</comment>
<dbReference type="Gene3D" id="1.20.272.10">
    <property type="match status" value="1"/>
</dbReference>
<dbReference type="AlphaFoldDB" id="A0A2H0BM05"/>
<gene>
    <name evidence="1" type="ORF">COX02_02220</name>
</gene>
<protein>
    <recommendedName>
        <fullName evidence="3">DNA polymerase III delta N-terminal domain-containing protein</fullName>
    </recommendedName>
</protein>
<evidence type="ECO:0000313" key="1">
    <source>
        <dbReference type="EMBL" id="PIP58050.1"/>
    </source>
</evidence>